<dbReference type="GeneID" id="19526020"/>
<dbReference type="EMBL" id="KJ489399">
    <property type="protein sequence ID" value="AHZ10038.1"/>
    <property type="molecule type" value="Genomic_DNA"/>
</dbReference>
<name>A0A024B209_9CAUD</name>
<dbReference type="Proteomes" id="UP000026900">
    <property type="component" value="Segment"/>
</dbReference>
<evidence type="ECO:0000313" key="1">
    <source>
        <dbReference type="EMBL" id="AHZ10038.1"/>
    </source>
</evidence>
<keyword evidence="2" id="KW-1185">Reference proteome</keyword>
<proteinExistence type="predicted"/>
<organism evidence="1 2">
    <name type="scientific">Bacillus phage Hakuna</name>
    <dbReference type="NCBI Taxonomy" id="1486659"/>
    <lineage>
        <taxon>Viruses</taxon>
        <taxon>Duplodnaviria</taxon>
        <taxon>Heunggongvirae</taxon>
        <taxon>Uroviricota</taxon>
        <taxon>Caudoviricetes</taxon>
        <taxon>Herelleviridae</taxon>
        <taxon>Bastillevirinae</taxon>
        <taxon>Wphvirus</taxon>
        <taxon>Wphvirus hakuna</taxon>
    </lineage>
</organism>
<dbReference type="KEGG" id="vg:19526020"/>
<evidence type="ECO:0000313" key="2">
    <source>
        <dbReference type="Proteomes" id="UP000026900"/>
    </source>
</evidence>
<dbReference type="RefSeq" id="YP_009036469.1">
    <property type="nucleotide sequence ID" value="NC_024213.1"/>
</dbReference>
<protein>
    <submittedName>
        <fullName evidence="1">Uncharacterized protein</fullName>
    </submittedName>
</protein>
<accession>A0A024B209</accession>
<reference evidence="2" key="1">
    <citation type="submission" date="2014-09" db="EMBL/GenBank/DDBJ databases">
        <authorList>
            <person name="Sauder A.B."/>
            <person name="McKenzie Q.R."/>
            <person name="Temple L.M."/>
            <person name="Alexis B.K."/>
            <person name="Al-Atrache Z."/>
            <person name="Lewis L.O."/>
            <person name="Loesser-Casey K.E."/>
            <person name="Mitchell K.J."/>
        </authorList>
    </citation>
    <scope>NUCLEOTIDE SEQUENCE [LARGE SCALE GENOMIC DNA]</scope>
</reference>
<sequence>MLTIEATRDSKYSDTVIVTTERENGKLMYGLLIIEDRTKEIQYVQRAMMNEGQFLKLKYNIAQILDNKVKLETELYATRQDRSKAVSVIHSSKERLGIAITPRHELSAVAFMTHAQATELLEY</sequence>